<dbReference type="EMBL" id="AZHB01000020">
    <property type="protein sequence ID" value="OAA57164.1"/>
    <property type="molecule type" value="Genomic_DNA"/>
</dbReference>
<dbReference type="GeneID" id="30023377"/>
<dbReference type="Pfam" id="PF03798">
    <property type="entry name" value="TRAM_LAG1_CLN8"/>
    <property type="match status" value="1"/>
</dbReference>
<comment type="similarity">
    <text evidence="2">Belongs to the sphingosine N-acyltransferase family.</text>
</comment>
<dbReference type="PANTHER" id="PTHR12560:SF0">
    <property type="entry name" value="LD18904P"/>
    <property type="match status" value="1"/>
</dbReference>
<feature type="transmembrane region" description="Helical" evidence="7">
    <location>
        <begin position="179"/>
        <end position="196"/>
    </location>
</feature>
<sequence>MRVEADKQLKPAAANRSRKLSEWAQWLEERQISLSFGLIAALLAATHVYAPEPAVADGVSAAASSSLKARLRALASHNPRTGLYAVGPGDLLLVLLVVLLLTGLRAAAMKLVLSPLAARWGVARPADATRFAEQAWMLLYYNIFWPFGMYLYCGSGYFLDMEALWTDWPRREIAGPMKAYTLAQLAFWAQQVLVIHLERRRKDHAQMLGHHLVTVALITAAYAYHQTKVGNLIMVLMDVIDLFLPLAKCLKYLGFTWICDVLFGFFVLSWVGARHVLFLVTCWSVYADLPRLTPDACFRGSAGSLRAAEAEGWRRFWEPFADPTGRVCFGRDVGNAFLVLLLALQAMMMVWFTFIVRIIVKIVQGHRAEDVRSDSEEDEDE</sequence>
<name>A0A167PZS8_CORFA</name>
<keyword evidence="5 6" id="KW-0472">Membrane</keyword>
<dbReference type="RefSeq" id="XP_018701966.1">
    <property type="nucleotide sequence ID" value="XM_018850689.1"/>
</dbReference>
<dbReference type="InterPro" id="IPR006634">
    <property type="entry name" value="TLC-dom"/>
</dbReference>
<feature type="transmembrane region" description="Helical" evidence="7">
    <location>
        <begin position="32"/>
        <end position="50"/>
    </location>
</feature>
<dbReference type="GO" id="GO:0050291">
    <property type="term" value="F:sphingosine N-acyltransferase activity"/>
    <property type="evidence" value="ECO:0007669"/>
    <property type="project" value="InterPro"/>
</dbReference>
<dbReference type="GO" id="GO:0046513">
    <property type="term" value="P:ceramide biosynthetic process"/>
    <property type="evidence" value="ECO:0007669"/>
    <property type="project" value="InterPro"/>
</dbReference>
<evidence type="ECO:0000259" key="8">
    <source>
        <dbReference type="PROSITE" id="PS50922"/>
    </source>
</evidence>
<evidence type="ECO:0000256" key="6">
    <source>
        <dbReference type="PROSITE-ProRule" id="PRU00205"/>
    </source>
</evidence>
<dbReference type="PANTHER" id="PTHR12560">
    <property type="entry name" value="LONGEVITY ASSURANCE FACTOR 1 LAG1"/>
    <property type="match status" value="1"/>
</dbReference>
<keyword evidence="4 7" id="KW-1133">Transmembrane helix</keyword>
<evidence type="ECO:0000256" key="4">
    <source>
        <dbReference type="ARBA" id="ARBA00022989"/>
    </source>
</evidence>
<comment type="caution">
    <text evidence="9">The sequence shown here is derived from an EMBL/GenBank/DDBJ whole genome shotgun (WGS) entry which is preliminary data.</text>
</comment>
<evidence type="ECO:0000256" key="1">
    <source>
        <dbReference type="ARBA" id="ARBA00004141"/>
    </source>
</evidence>
<evidence type="ECO:0000256" key="3">
    <source>
        <dbReference type="ARBA" id="ARBA00022692"/>
    </source>
</evidence>
<dbReference type="PIRSF" id="PIRSF005225">
    <property type="entry name" value="LAG1_LAC1"/>
    <property type="match status" value="1"/>
</dbReference>
<evidence type="ECO:0000313" key="9">
    <source>
        <dbReference type="EMBL" id="OAA57164.1"/>
    </source>
</evidence>
<organism evidence="9 10">
    <name type="scientific">Cordyceps fumosorosea (strain ARSEF 2679)</name>
    <name type="common">Isaria fumosorosea</name>
    <dbReference type="NCBI Taxonomy" id="1081104"/>
    <lineage>
        <taxon>Eukaryota</taxon>
        <taxon>Fungi</taxon>
        <taxon>Dikarya</taxon>
        <taxon>Ascomycota</taxon>
        <taxon>Pezizomycotina</taxon>
        <taxon>Sordariomycetes</taxon>
        <taxon>Hypocreomycetidae</taxon>
        <taxon>Hypocreales</taxon>
        <taxon>Cordycipitaceae</taxon>
        <taxon>Cordyceps</taxon>
    </lineage>
</organism>
<dbReference type="STRING" id="1081104.A0A167PZS8"/>
<feature type="transmembrane region" description="Helical" evidence="7">
    <location>
        <begin position="336"/>
        <end position="360"/>
    </location>
</feature>
<dbReference type="GO" id="GO:0016020">
    <property type="term" value="C:membrane"/>
    <property type="evidence" value="ECO:0007669"/>
    <property type="project" value="UniProtKB-SubCell"/>
</dbReference>
<dbReference type="Proteomes" id="UP000076744">
    <property type="component" value="Unassembled WGS sequence"/>
</dbReference>
<evidence type="ECO:0000256" key="2">
    <source>
        <dbReference type="ARBA" id="ARBA00009808"/>
    </source>
</evidence>
<keyword evidence="3 6" id="KW-0812">Transmembrane</keyword>
<dbReference type="AlphaFoldDB" id="A0A167PZS8"/>
<dbReference type="OrthoDB" id="4868463at2759"/>
<gene>
    <name evidence="9" type="ORF">ISF_07085</name>
</gene>
<feature type="transmembrane region" description="Helical" evidence="7">
    <location>
        <begin position="208"/>
        <end position="225"/>
    </location>
</feature>
<dbReference type="InterPro" id="IPR016439">
    <property type="entry name" value="Lag1/Lac1-like"/>
</dbReference>
<evidence type="ECO:0000256" key="7">
    <source>
        <dbReference type="SAM" id="Phobius"/>
    </source>
</evidence>
<accession>A0A167PZS8</accession>
<evidence type="ECO:0000256" key="5">
    <source>
        <dbReference type="ARBA" id="ARBA00023136"/>
    </source>
</evidence>
<feature type="transmembrane region" description="Helical" evidence="7">
    <location>
        <begin position="91"/>
        <end position="117"/>
    </location>
</feature>
<feature type="domain" description="TLC" evidence="8">
    <location>
        <begin position="126"/>
        <end position="364"/>
    </location>
</feature>
<protein>
    <submittedName>
        <fullName evidence="9">TRAM1-like protein &amp; fumonisin</fullName>
    </submittedName>
</protein>
<comment type="subcellular location">
    <subcellularLocation>
        <location evidence="1">Membrane</location>
        <topology evidence="1">Multi-pass membrane protein</topology>
    </subcellularLocation>
</comment>
<dbReference type="PROSITE" id="PS50922">
    <property type="entry name" value="TLC"/>
    <property type="match status" value="1"/>
</dbReference>
<keyword evidence="10" id="KW-1185">Reference proteome</keyword>
<proteinExistence type="inferred from homology"/>
<evidence type="ECO:0000313" key="10">
    <source>
        <dbReference type="Proteomes" id="UP000076744"/>
    </source>
</evidence>
<dbReference type="SMART" id="SM00724">
    <property type="entry name" value="TLC"/>
    <property type="match status" value="1"/>
</dbReference>
<feature type="transmembrane region" description="Helical" evidence="7">
    <location>
        <begin position="138"/>
        <end position="159"/>
    </location>
</feature>
<reference evidence="9 10" key="1">
    <citation type="journal article" date="2016" name="Genome Biol. Evol.">
        <title>Divergent and convergent evolution of fungal pathogenicity.</title>
        <authorList>
            <person name="Shang Y."/>
            <person name="Xiao G."/>
            <person name="Zheng P."/>
            <person name="Cen K."/>
            <person name="Zhan S."/>
            <person name="Wang C."/>
        </authorList>
    </citation>
    <scope>NUCLEOTIDE SEQUENCE [LARGE SCALE GENOMIC DNA]</scope>
    <source>
        <strain evidence="9 10">ARSEF 2679</strain>
    </source>
</reference>